<dbReference type="PANTHER" id="PTHR43639:SF1">
    <property type="entry name" value="SHORT-CHAIN DEHYDROGENASE_REDUCTASE FAMILY PROTEIN"/>
    <property type="match status" value="1"/>
</dbReference>
<accession>A0ABV5HS03</accession>
<dbReference type="InterPro" id="IPR002347">
    <property type="entry name" value="SDR_fam"/>
</dbReference>
<evidence type="ECO:0000313" key="3">
    <source>
        <dbReference type="EMBL" id="MFB9137014.1"/>
    </source>
</evidence>
<gene>
    <name evidence="3" type="ORF">ACFFUV_18750</name>
</gene>
<dbReference type="SUPFAM" id="SSF51735">
    <property type="entry name" value="NAD(P)-binding Rossmann-fold domains"/>
    <property type="match status" value="1"/>
</dbReference>
<dbReference type="RefSeq" id="WP_390195813.1">
    <property type="nucleotide sequence ID" value="NZ_JBHMEP010000008.1"/>
</dbReference>
<dbReference type="PRINTS" id="PR00080">
    <property type="entry name" value="SDRFAMILY"/>
</dbReference>
<evidence type="ECO:0000256" key="1">
    <source>
        <dbReference type="ARBA" id="ARBA00006484"/>
    </source>
</evidence>
<dbReference type="InterPro" id="IPR036291">
    <property type="entry name" value="NAD(P)-bd_dom_sf"/>
</dbReference>
<name>A0ABV5HS03_9VIBR</name>
<sequence>MTQLALITGGSRGLGRSSALALAERGVDIVITYLQNQEAALEVVKEVEKRGQKASAIQLDTRNFNAYPGFVQQLETVLSQTFSRQDFNYLLNNAGTGLHRSFSETSMDEFDDLYRIHLKAPYFLTQALLGHLSDAGHILNISSGLARFSVPGSSAYAMMKGGVEVMTRYLAKELGSRGISVNTLAPGAIETDFSQGRVRDDKQMNAFVSSVTAKQRAGLPNDIGGVVAQLLSENCYWVTGQRIEASGGMFL</sequence>
<dbReference type="Pfam" id="PF13561">
    <property type="entry name" value="adh_short_C2"/>
    <property type="match status" value="1"/>
</dbReference>
<keyword evidence="2 3" id="KW-0560">Oxidoreductase</keyword>
<proteinExistence type="inferred from homology"/>
<dbReference type="Gene3D" id="3.40.50.720">
    <property type="entry name" value="NAD(P)-binding Rossmann-like Domain"/>
    <property type="match status" value="1"/>
</dbReference>
<comment type="similarity">
    <text evidence="1">Belongs to the short-chain dehydrogenases/reductases (SDR) family.</text>
</comment>
<reference evidence="3 4" key="1">
    <citation type="submission" date="2024-09" db="EMBL/GenBank/DDBJ databases">
        <authorList>
            <person name="Sun Q."/>
            <person name="Mori K."/>
        </authorList>
    </citation>
    <scope>NUCLEOTIDE SEQUENCE [LARGE SCALE GENOMIC DNA]</scope>
    <source>
        <strain evidence="3 4">CECT 8064</strain>
    </source>
</reference>
<keyword evidence="4" id="KW-1185">Reference proteome</keyword>
<protein>
    <submittedName>
        <fullName evidence="3">SDR family NAD(P)-dependent oxidoreductase</fullName>
        <ecNumber evidence="3">1.1.1.-</ecNumber>
    </submittedName>
</protein>
<comment type="caution">
    <text evidence="3">The sequence shown here is derived from an EMBL/GenBank/DDBJ whole genome shotgun (WGS) entry which is preliminary data.</text>
</comment>
<organism evidence="3 4">
    <name type="scientific">Vibrio olivae</name>
    <dbReference type="NCBI Taxonomy" id="1243002"/>
    <lineage>
        <taxon>Bacteria</taxon>
        <taxon>Pseudomonadati</taxon>
        <taxon>Pseudomonadota</taxon>
        <taxon>Gammaproteobacteria</taxon>
        <taxon>Vibrionales</taxon>
        <taxon>Vibrionaceae</taxon>
        <taxon>Vibrio</taxon>
    </lineage>
</organism>
<evidence type="ECO:0000256" key="2">
    <source>
        <dbReference type="ARBA" id="ARBA00023002"/>
    </source>
</evidence>
<dbReference type="Proteomes" id="UP001589645">
    <property type="component" value="Unassembled WGS sequence"/>
</dbReference>
<dbReference type="PRINTS" id="PR00081">
    <property type="entry name" value="GDHRDH"/>
</dbReference>
<dbReference type="GO" id="GO:0016491">
    <property type="term" value="F:oxidoreductase activity"/>
    <property type="evidence" value="ECO:0007669"/>
    <property type="project" value="UniProtKB-KW"/>
</dbReference>
<dbReference type="EC" id="1.1.1.-" evidence="3"/>
<dbReference type="EMBL" id="JBHMEP010000008">
    <property type="protein sequence ID" value="MFB9137014.1"/>
    <property type="molecule type" value="Genomic_DNA"/>
</dbReference>
<evidence type="ECO:0000313" key="4">
    <source>
        <dbReference type="Proteomes" id="UP001589645"/>
    </source>
</evidence>
<dbReference type="PANTHER" id="PTHR43639">
    <property type="entry name" value="OXIDOREDUCTASE, SHORT-CHAIN DEHYDROGENASE/REDUCTASE FAMILY (AFU_ORTHOLOGUE AFUA_5G02870)"/>
    <property type="match status" value="1"/>
</dbReference>